<dbReference type="Proteomes" id="UP000037392">
    <property type="component" value="Unassembled WGS sequence"/>
</dbReference>
<feature type="signal peptide" evidence="7">
    <location>
        <begin position="1"/>
        <end position="27"/>
    </location>
</feature>
<evidence type="ECO:0000256" key="7">
    <source>
        <dbReference type="SAM" id="SignalP"/>
    </source>
</evidence>
<keyword evidence="4" id="KW-0564">Palmitate</keyword>
<evidence type="ECO:0000256" key="4">
    <source>
        <dbReference type="ARBA" id="ARBA00023139"/>
    </source>
</evidence>
<keyword evidence="2 7" id="KW-0732">Signal</keyword>
<dbReference type="PROSITE" id="PS51257">
    <property type="entry name" value="PROKAR_LIPOPROTEIN"/>
    <property type="match status" value="1"/>
</dbReference>
<reference evidence="8 9" key="1">
    <citation type="submission" date="2011-04" db="EMBL/GenBank/DDBJ databases">
        <title>The Genome Sequence of Clostridium citroniae WAL-19142.</title>
        <authorList>
            <consortium name="The Broad Institute Genome Sequencing Platform"/>
            <person name="Earl A."/>
            <person name="Ward D."/>
            <person name="Feldgarden M."/>
            <person name="Gevers D."/>
            <person name="Warren Y.A."/>
            <person name="Tyrrell K.L."/>
            <person name="Citron D.M."/>
            <person name="Goldstein E.J."/>
            <person name="Daigneault M."/>
            <person name="Allen-Vercoe E."/>
            <person name="Young S.K."/>
            <person name="Zeng Q."/>
            <person name="Gargeya S."/>
            <person name="Fitzgerald M."/>
            <person name="Haas B."/>
            <person name="Abouelleil A."/>
            <person name="Alvarado L."/>
            <person name="Arachchi H.M."/>
            <person name="Berlin A."/>
            <person name="Brown A."/>
            <person name="Chapman S.B."/>
            <person name="Chen Z."/>
            <person name="Dunbar C."/>
            <person name="Freedman E."/>
            <person name="Gearin G."/>
            <person name="Gellesch M."/>
            <person name="Goldberg J."/>
            <person name="Griggs A."/>
            <person name="Gujja S."/>
            <person name="Heilman E.R."/>
            <person name="Heiman D."/>
            <person name="Howarth C."/>
            <person name="Larson L."/>
            <person name="Lui A."/>
            <person name="MacDonald P.J."/>
            <person name="Mehta T."/>
            <person name="Montmayeur A."/>
            <person name="Murphy C."/>
            <person name="Neiman D."/>
            <person name="Pearson M."/>
            <person name="Priest M."/>
            <person name="Roberts A."/>
            <person name="Saif S."/>
            <person name="Shea T."/>
            <person name="Shenoy N."/>
            <person name="Sisk P."/>
            <person name="Stolte C."/>
            <person name="Sykes S."/>
            <person name="White J."/>
            <person name="Yandava C."/>
            <person name="Wortman J."/>
            <person name="Nusbaum C."/>
            <person name="Birren B."/>
        </authorList>
    </citation>
    <scope>NUCLEOTIDE SEQUENCE [LARGE SCALE GENOMIC DNA]</scope>
    <source>
        <strain evidence="8 9">WAL-19142</strain>
    </source>
</reference>
<evidence type="ECO:0000313" key="8">
    <source>
        <dbReference type="EMBL" id="KMW23216.1"/>
    </source>
</evidence>
<dbReference type="PANTHER" id="PTHR43649">
    <property type="entry name" value="ARABINOSE-BINDING PROTEIN-RELATED"/>
    <property type="match status" value="1"/>
</dbReference>
<dbReference type="Gene3D" id="3.40.190.10">
    <property type="entry name" value="Periplasmic binding protein-like II"/>
    <property type="match status" value="1"/>
</dbReference>
<name>A0A0J9CFT2_9FIRM</name>
<dbReference type="GeneID" id="93165367"/>
<dbReference type="AlphaFoldDB" id="A0A0J9CFT2"/>
<evidence type="ECO:0000256" key="1">
    <source>
        <dbReference type="ARBA" id="ARBA00022475"/>
    </source>
</evidence>
<organism evidence="8 9">
    <name type="scientific">[Clostridium] citroniae WAL-19142</name>
    <dbReference type="NCBI Taxonomy" id="742734"/>
    <lineage>
        <taxon>Bacteria</taxon>
        <taxon>Bacillati</taxon>
        <taxon>Bacillota</taxon>
        <taxon>Clostridia</taxon>
        <taxon>Lachnospirales</taxon>
        <taxon>Lachnospiraceae</taxon>
        <taxon>Enterocloster</taxon>
    </lineage>
</organism>
<dbReference type="InterPro" id="IPR050490">
    <property type="entry name" value="Bact_solute-bd_prot1"/>
</dbReference>
<accession>A0A0J9CFT2</accession>
<dbReference type="InterPro" id="IPR006059">
    <property type="entry name" value="SBP"/>
</dbReference>
<comment type="caution">
    <text evidence="8">The sequence shown here is derived from an EMBL/GenBank/DDBJ whole genome shotgun (WGS) entry which is preliminary data.</text>
</comment>
<feature type="chain" id="PRO_5005316104" description="Extracellular solute-binding protein" evidence="7">
    <location>
        <begin position="28"/>
        <end position="512"/>
    </location>
</feature>
<sequence length="512" mass="55794">MRKRLALLLAGSMLTGLLGGCAGSSQKAPATGAGTETVAPASGGQETNAGQETKGPQEETKEQAGADPGKVQDADGQKVMDELYAQIADKQIELELWTGPDWKGVYDSSVEGGDYLDFFNFVKSEFEAKYPNIKVNPILIDGSQRAEKLAIAIQSGTLPNMYYESDFALSDYVHEGLMVPLDDIVTEEDRADIPKSVWDSLELGGKTYIFPFSAEVGMMGINVSLFKEAGAESYLPKGDIGVWTPEEFKSALEAVKGLDNCYPFAVFANSQQGDSFTNMLLRMYGGKFVNDQGTEFTINDEKGVKALDLIVEMKNEGLLAPGGETLSHGDVYQMFLNKNLAVVTLNNLTYNNLVAGLKNGSIEEPFEFKWAYYPNEPGETDPYCLSYVKGGAIFNTGDEAETIASKLFVRFFCSEPYTEASKVLIPVRQSKLQELKDGNQDIHIVEASEALGHMVSITGRVPGYVSARSYYFPEIQAVLTGQKTPKEALDQFVKSANEAISKAAKRSVILNP</sequence>
<dbReference type="PATRIC" id="fig|742734.4.peg.1069"/>
<evidence type="ECO:0008006" key="10">
    <source>
        <dbReference type="Google" id="ProtNLM"/>
    </source>
</evidence>
<evidence type="ECO:0000256" key="5">
    <source>
        <dbReference type="ARBA" id="ARBA00023288"/>
    </source>
</evidence>
<feature type="region of interest" description="Disordered" evidence="6">
    <location>
        <begin position="24"/>
        <end position="73"/>
    </location>
</feature>
<dbReference type="RefSeq" id="WP_045092296.1">
    <property type="nucleotide sequence ID" value="NZ_KQ235876.1"/>
</dbReference>
<dbReference type="EMBL" id="ADLK01000006">
    <property type="protein sequence ID" value="KMW23216.1"/>
    <property type="molecule type" value="Genomic_DNA"/>
</dbReference>
<dbReference type="SUPFAM" id="SSF53850">
    <property type="entry name" value="Periplasmic binding protein-like II"/>
    <property type="match status" value="1"/>
</dbReference>
<keyword evidence="1" id="KW-1003">Cell membrane</keyword>
<protein>
    <recommendedName>
        <fullName evidence="10">Extracellular solute-binding protein</fullName>
    </recommendedName>
</protein>
<evidence type="ECO:0000256" key="6">
    <source>
        <dbReference type="SAM" id="MobiDB-lite"/>
    </source>
</evidence>
<evidence type="ECO:0000256" key="2">
    <source>
        <dbReference type="ARBA" id="ARBA00022729"/>
    </source>
</evidence>
<dbReference type="Pfam" id="PF01547">
    <property type="entry name" value="SBP_bac_1"/>
    <property type="match status" value="1"/>
</dbReference>
<keyword evidence="3" id="KW-0472">Membrane</keyword>
<gene>
    <name evidence="8" type="ORF">HMPREF9470_01007</name>
</gene>
<proteinExistence type="predicted"/>
<evidence type="ECO:0000313" key="9">
    <source>
        <dbReference type="Proteomes" id="UP000037392"/>
    </source>
</evidence>
<dbReference type="OrthoDB" id="94797at2"/>
<evidence type="ECO:0000256" key="3">
    <source>
        <dbReference type="ARBA" id="ARBA00023136"/>
    </source>
</evidence>
<keyword evidence="5" id="KW-0449">Lipoprotein</keyword>
<feature type="compositionally biased region" description="Basic and acidic residues" evidence="6">
    <location>
        <begin position="55"/>
        <end position="73"/>
    </location>
</feature>
<dbReference type="PANTHER" id="PTHR43649:SF33">
    <property type="entry name" value="POLYGALACTURONAN_RHAMNOGALACTURONAN-BINDING PROTEIN YTCQ"/>
    <property type="match status" value="1"/>
</dbReference>